<comment type="caution">
    <text evidence="1">The sequence shown here is derived from an EMBL/GenBank/DDBJ whole genome shotgun (WGS) entry which is preliminary data.</text>
</comment>
<proteinExistence type="predicted"/>
<protein>
    <submittedName>
        <fullName evidence="1">Protein L</fullName>
    </submittedName>
</protein>
<accession>S7WSG4</accession>
<dbReference type="Proteomes" id="UP000018420">
    <property type="component" value="Unassembled WGS sequence"/>
</dbReference>
<gene>
    <name evidence="1" type="ORF">L292_2916</name>
</gene>
<sequence length="83" mass="9335">MAVYGNGKVLKHIPGWDGWDNIYKPSDQVPHSGIYKCTGCNKEITSNKGDKFPPQNHHQHGSVLSSIQWKIIVFTDTAGEYTY</sequence>
<reference evidence="1 2" key="1">
    <citation type="submission" date="2013-05" db="EMBL/GenBank/DDBJ databases">
        <title>Genome assembly of Acinetobacter junii MTCC 11364.</title>
        <authorList>
            <person name="Khatri I."/>
            <person name="Singh N.K."/>
            <person name="Subramanian S."/>
            <person name="Mayilraj S."/>
        </authorList>
    </citation>
    <scope>NUCLEOTIDE SEQUENCE [LARGE SCALE GENOMIC DNA]</scope>
    <source>
        <strain evidence="1 2">MTCC 11364</strain>
    </source>
</reference>
<evidence type="ECO:0000313" key="2">
    <source>
        <dbReference type="Proteomes" id="UP000018420"/>
    </source>
</evidence>
<evidence type="ECO:0000313" key="1">
    <source>
        <dbReference type="EMBL" id="EPR86085.1"/>
    </source>
</evidence>
<organism evidence="1 2">
    <name type="scientific">Acinetobacter junii CIP 107470 = MTCC 11364</name>
    <dbReference type="NCBI Taxonomy" id="1217666"/>
    <lineage>
        <taxon>Bacteria</taxon>
        <taxon>Pseudomonadati</taxon>
        <taxon>Pseudomonadota</taxon>
        <taxon>Gammaproteobacteria</taxon>
        <taxon>Moraxellales</taxon>
        <taxon>Moraxellaceae</taxon>
        <taxon>Acinetobacter</taxon>
    </lineage>
</organism>
<dbReference type="EMBL" id="ASYZ01000077">
    <property type="protein sequence ID" value="EPR86085.1"/>
    <property type="molecule type" value="Genomic_DNA"/>
</dbReference>
<dbReference type="RefSeq" id="WP_004918478.1">
    <property type="nucleotide sequence ID" value="NZ_ASYZ01000077.1"/>
</dbReference>
<dbReference type="AlphaFoldDB" id="S7WSG4"/>
<dbReference type="PATRIC" id="fig|1330047.3.peg.1512"/>
<name>S7WSG4_ACIJU</name>